<sequence>MPKVRMERLPCEVSFHVPSIKVSFHVSSIAVSFHASSVGVSFHVSSCACLRPGCGATRSGRVNVSGGWILGTSVASRGCWSCSQQNHQVMPLGPFGGHQQWTPRGISAATYSAIDSA</sequence>
<dbReference type="AlphaFoldDB" id="A0A7R9VRC9"/>
<gene>
    <name evidence="1" type="ORF">CEUR00632_LOCUS17086</name>
</gene>
<proteinExistence type="predicted"/>
<organism evidence="1">
    <name type="scientific">Chlamydomonas euryale</name>
    <dbReference type="NCBI Taxonomy" id="1486919"/>
    <lineage>
        <taxon>Eukaryota</taxon>
        <taxon>Viridiplantae</taxon>
        <taxon>Chlorophyta</taxon>
        <taxon>core chlorophytes</taxon>
        <taxon>Chlorophyceae</taxon>
        <taxon>CS clade</taxon>
        <taxon>Chlamydomonadales</taxon>
        <taxon>Chlamydomonadaceae</taxon>
        <taxon>Chlamydomonas</taxon>
    </lineage>
</organism>
<dbReference type="EMBL" id="HBEC01036791">
    <property type="protein sequence ID" value="CAD8303459.1"/>
    <property type="molecule type" value="Transcribed_RNA"/>
</dbReference>
<protein>
    <submittedName>
        <fullName evidence="1">Uncharacterized protein</fullName>
    </submittedName>
</protein>
<reference evidence="1" key="1">
    <citation type="submission" date="2021-01" db="EMBL/GenBank/DDBJ databases">
        <authorList>
            <person name="Corre E."/>
            <person name="Pelletier E."/>
            <person name="Niang G."/>
            <person name="Scheremetjew M."/>
            <person name="Finn R."/>
            <person name="Kale V."/>
            <person name="Holt S."/>
            <person name="Cochrane G."/>
            <person name="Meng A."/>
            <person name="Brown T."/>
            <person name="Cohen L."/>
        </authorList>
    </citation>
    <scope>NUCLEOTIDE SEQUENCE</scope>
    <source>
        <strain evidence="1">CCMP219</strain>
    </source>
</reference>
<evidence type="ECO:0000313" key="1">
    <source>
        <dbReference type="EMBL" id="CAD8303459.1"/>
    </source>
</evidence>
<accession>A0A7R9VRC9</accession>
<name>A0A7R9VRC9_9CHLO</name>